<feature type="transmembrane region" description="Helical" evidence="2">
    <location>
        <begin position="77"/>
        <end position="98"/>
    </location>
</feature>
<keyword evidence="4" id="KW-1185">Reference proteome</keyword>
<feature type="region of interest" description="Disordered" evidence="1">
    <location>
        <begin position="1"/>
        <end position="24"/>
    </location>
</feature>
<comment type="caution">
    <text evidence="3">The sequence shown here is derived from an EMBL/GenBank/DDBJ whole genome shotgun (WGS) entry which is preliminary data.</text>
</comment>
<protein>
    <submittedName>
        <fullName evidence="3">Uncharacterized protein</fullName>
    </submittedName>
</protein>
<keyword evidence="2" id="KW-1133">Transmembrane helix</keyword>
<gene>
    <name evidence="3" type="ORF">KFK09_012202</name>
</gene>
<reference evidence="3" key="1">
    <citation type="journal article" date="2022" name="Front. Genet.">
        <title>Chromosome-Scale Assembly of the Dendrobium nobile Genome Provides Insights Into the Molecular Mechanism of the Biosynthesis of the Medicinal Active Ingredient of Dendrobium.</title>
        <authorList>
            <person name="Xu Q."/>
            <person name="Niu S.-C."/>
            <person name="Li K.-L."/>
            <person name="Zheng P.-J."/>
            <person name="Zhang X.-J."/>
            <person name="Jia Y."/>
            <person name="Liu Y."/>
            <person name="Niu Y.-X."/>
            <person name="Yu L.-H."/>
            <person name="Chen D.-F."/>
            <person name="Zhang G.-Q."/>
        </authorList>
    </citation>
    <scope>NUCLEOTIDE SEQUENCE</scope>
    <source>
        <tissue evidence="3">Leaf</tissue>
    </source>
</reference>
<dbReference type="EMBL" id="JAGYWB010000009">
    <property type="protein sequence ID" value="KAI0511572.1"/>
    <property type="molecule type" value="Genomic_DNA"/>
</dbReference>
<name>A0A8T3BER4_DENNO</name>
<accession>A0A8T3BER4</accession>
<evidence type="ECO:0000313" key="4">
    <source>
        <dbReference type="Proteomes" id="UP000829196"/>
    </source>
</evidence>
<keyword evidence="2" id="KW-0812">Transmembrane</keyword>
<sequence length="99" mass="11047">MIVDDSSSERKNYYQYESDGEGGKKTSKISFIDYLGNGNALGTLREPLRNIVPMKARGYMYEVFGIMAVESDFSLRAMLKLILLFGKLLVIIGCAVILV</sequence>
<evidence type="ECO:0000256" key="2">
    <source>
        <dbReference type="SAM" id="Phobius"/>
    </source>
</evidence>
<evidence type="ECO:0000256" key="1">
    <source>
        <dbReference type="SAM" id="MobiDB-lite"/>
    </source>
</evidence>
<keyword evidence="2" id="KW-0472">Membrane</keyword>
<dbReference type="Proteomes" id="UP000829196">
    <property type="component" value="Unassembled WGS sequence"/>
</dbReference>
<evidence type="ECO:0000313" key="3">
    <source>
        <dbReference type="EMBL" id="KAI0511572.1"/>
    </source>
</evidence>
<organism evidence="3 4">
    <name type="scientific">Dendrobium nobile</name>
    <name type="common">Orchid</name>
    <dbReference type="NCBI Taxonomy" id="94219"/>
    <lineage>
        <taxon>Eukaryota</taxon>
        <taxon>Viridiplantae</taxon>
        <taxon>Streptophyta</taxon>
        <taxon>Embryophyta</taxon>
        <taxon>Tracheophyta</taxon>
        <taxon>Spermatophyta</taxon>
        <taxon>Magnoliopsida</taxon>
        <taxon>Liliopsida</taxon>
        <taxon>Asparagales</taxon>
        <taxon>Orchidaceae</taxon>
        <taxon>Epidendroideae</taxon>
        <taxon>Malaxideae</taxon>
        <taxon>Dendrobiinae</taxon>
        <taxon>Dendrobium</taxon>
    </lineage>
</organism>
<dbReference type="AlphaFoldDB" id="A0A8T3BER4"/>
<proteinExistence type="predicted"/>